<evidence type="ECO:0000313" key="6">
    <source>
        <dbReference type="EMBL" id="RHC11303.1"/>
    </source>
</evidence>
<protein>
    <submittedName>
        <fullName evidence="6">Antiterminator LoaP</fullName>
    </submittedName>
</protein>
<accession>A0A413YQE2</accession>
<feature type="domain" description="KOW" evidence="4">
    <location>
        <begin position="118"/>
        <end position="143"/>
    </location>
</feature>
<evidence type="ECO:0000256" key="1">
    <source>
        <dbReference type="ARBA" id="ARBA00022814"/>
    </source>
</evidence>
<dbReference type="NCBIfam" id="NF033641">
    <property type="entry name" value="antiterm_LoaP"/>
    <property type="match status" value="1"/>
</dbReference>
<dbReference type="AlphaFoldDB" id="A0A413YQE2"/>
<keyword evidence="1" id="KW-0889">Transcription antitermination</keyword>
<dbReference type="GO" id="GO:0031564">
    <property type="term" value="P:transcription antitermination"/>
    <property type="evidence" value="ECO:0007669"/>
    <property type="project" value="UniProtKB-KW"/>
</dbReference>
<dbReference type="Gene3D" id="3.30.70.940">
    <property type="entry name" value="NusG, N-terminal domain"/>
    <property type="match status" value="1"/>
</dbReference>
<evidence type="ECO:0000259" key="4">
    <source>
        <dbReference type="Pfam" id="PF00467"/>
    </source>
</evidence>
<dbReference type="InterPro" id="IPR047663">
    <property type="entry name" value="Transcription_antiterm_LoaP"/>
</dbReference>
<keyword evidence="3" id="KW-0804">Transcription</keyword>
<reference evidence="6 7" key="1">
    <citation type="submission" date="2018-08" db="EMBL/GenBank/DDBJ databases">
        <title>A genome reference for cultivated species of the human gut microbiota.</title>
        <authorList>
            <person name="Zou Y."/>
            <person name="Xue W."/>
            <person name="Luo G."/>
        </authorList>
    </citation>
    <scope>NUCLEOTIDE SEQUENCE [LARGE SCALE GENOMIC DNA]</scope>
    <source>
        <strain evidence="6 7">AM37-3BH</strain>
    </source>
</reference>
<feature type="domain" description="NusG-like N-terminal" evidence="5">
    <location>
        <begin position="2"/>
        <end position="96"/>
    </location>
</feature>
<evidence type="ECO:0000256" key="2">
    <source>
        <dbReference type="ARBA" id="ARBA00023015"/>
    </source>
</evidence>
<dbReference type="InterPro" id="IPR043425">
    <property type="entry name" value="NusG-like"/>
</dbReference>
<dbReference type="InterPro" id="IPR036735">
    <property type="entry name" value="NGN_dom_sf"/>
</dbReference>
<dbReference type="RefSeq" id="WP_118363082.1">
    <property type="nucleotide sequence ID" value="NZ_QSHM01000025.1"/>
</dbReference>
<dbReference type="InterPro" id="IPR014722">
    <property type="entry name" value="Rib_uL2_dom2"/>
</dbReference>
<gene>
    <name evidence="6" type="primary">loaP</name>
    <name evidence="6" type="ORF">DW858_13945</name>
</gene>
<evidence type="ECO:0000256" key="3">
    <source>
        <dbReference type="ARBA" id="ARBA00023163"/>
    </source>
</evidence>
<dbReference type="EMBL" id="QSHM01000025">
    <property type="protein sequence ID" value="RHC11303.1"/>
    <property type="molecule type" value="Genomic_DNA"/>
</dbReference>
<evidence type="ECO:0000259" key="5">
    <source>
        <dbReference type="Pfam" id="PF02357"/>
    </source>
</evidence>
<name>A0A413YQE2_9FIRM</name>
<dbReference type="Proteomes" id="UP000285844">
    <property type="component" value="Unassembled WGS sequence"/>
</dbReference>
<dbReference type="PANTHER" id="PTHR30265:SF4">
    <property type="entry name" value="KOW MOTIF FAMILY PROTEIN, EXPRESSED"/>
    <property type="match status" value="1"/>
</dbReference>
<dbReference type="SUPFAM" id="SSF50104">
    <property type="entry name" value="Translation proteins SH3-like domain"/>
    <property type="match status" value="1"/>
</dbReference>
<dbReference type="InterPro" id="IPR008991">
    <property type="entry name" value="Translation_prot_SH3-like_sf"/>
</dbReference>
<comment type="caution">
    <text evidence="6">The sequence shown here is derived from an EMBL/GenBank/DDBJ whole genome shotgun (WGS) entry which is preliminary data.</text>
</comment>
<dbReference type="SUPFAM" id="SSF82679">
    <property type="entry name" value="N-utilization substance G protein NusG, N-terminal domain"/>
    <property type="match status" value="1"/>
</dbReference>
<evidence type="ECO:0000313" key="7">
    <source>
        <dbReference type="Proteomes" id="UP000285844"/>
    </source>
</evidence>
<dbReference type="GO" id="GO:0006354">
    <property type="term" value="P:DNA-templated transcription elongation"/>
    <property type="evidence" value="ECO:0007669"/>
    <property type="project" value="InterPro"/>
</dbReference>
<dbReference type="PANTHER" id="PTHR30265">
    <property type="entry name" value="RHO-INTERACTING TRANSCRIPTION TERMINATION FACTOR NUSG"/>
    <property type="match status" value="1"/>
</dbReference>
<dbReference type="CDD" id="cd06091">
    <property type="entry name" value="KOW_NusG"/>
    <property type="match status" value="1"/>
</dbReference>
<dbReference type="Pfam" id="PF00467">
    <property type="entry name" value="KOW"/>
    <property type="match status" value="1"/>
</dbReference>
<dbReference type="Pfam" id="PF02357">
    <property type="entry name" value="NusG"/>
    <property type="match status" value="1"/>
</dbReference>
<dbReference type="InterPro" id="IPR006645">
    <property type="entry name" value="NGN-like_dom"/>
</dbReference>
<dbReference type="InterPro" id="IPR005824">
    <property type="entry name" value="KOW"/>
</dbReference>
<dbReference type="Gene3D" id="2.30.30.30">
    <property type="match status" value="1"/>
</dbReference>
<organism evidence="6 7">
    <name type="scientific">Lachnospira eligens</name>
    <dbReference type="NCBI Taxonomy" id="39485"/>
    <lineage>
        <taxon>Bacteria</taxon>
        <taxon>Bacillati</taxon>
        <taxon>Bacillota</taxon>
        <taxon>Clostridia</taxon>
        <taxon>Lachnospirales</taxon>
        <taxon>Lachnospiraceae</taxon>
        <taxon>Lachnospira</taxon>
    </lineage>
</organism>
<sequence>MWYAVQVETGKESVIKDYCSKLVNRTTYNDIFVLRFNKVKKFYGKWHQESKVMFPGYIFIDTDTPEQVYEALKKVPAFTSLLGRDKDSFVPIERSKEELFREMVNDNYEIAMSCGLIEGDKVTITDGPLAGKEAMICKINRHKRAATLNVEMFGDKVGVTVGLEVVEKKD</sequence>
<keyword evidence="2" id="KW-0805">Transcription regulation</keyword>
<proteinExistence type="predicted"/>